<dbReference type="GO" id="GO:0005886">
    <property type="term" value="C:plasma membrane"/>
    <property type="evidence" value="ECO:0007669"/>
    <property type="project" value="UniProtKB-SubCell"/>
</dbReference>
<feature type="transmembrane region" description="Helical" evidence="6">
    <location>
        <begin position="35"/>
        <end position="60"/>
    </location>
</feature>
<dbReference type="SUPFAM" id="SSF103473">
    <property type="entry name" value="MFS general substrate transporter"/>
    <property type="match status" value="1"/>
</dbReference>
<evidence type="ECO:0000256" key="2">
    <source>
        <dbReference type="ARBA" id="ARBA00022448"/>
    </source>
</evidence>
<organism evidence="8">
    <name type="scientific">Paenibacillus sp. BIHB 4019</name>
    <dbReference type="NCBI Taxonomy" id="1870819"/>
    <lineage>
        <taxon>Bacteria</taxon>
        <taxon>Bacillati</taxon>
        <taxon>Bacillota</taxon>
        <taxon>Bacilli</taxon>
        <taxon>Bacillales</taxon>
        <taxon>Paenibacillaceae</taxon>
        <taxon>Paenibacillus</taxon>
    </lineage>
</organism>
<feature type="transmembrane region" description="Helical" evidence="6">
    <location>
        <begin position="280"/>
        <end position="300"/>
    </location>
</feature>
<name>A0A1B2DLU0_9BACL</name>
<feature type="transmembrane region" description="Helical" evidence="6">
    <location>
        <begin position="157"/>
        <end position="179"/>
    </location>
</feature>
<evidence type="ECO:0000256" key="6">
    <source>
        <dbReference type="SAM" id="Phobius"/>
    </source>
</evidence>
<evidence type="ECO:0000259" key="7">
    <source>
        <dbReference type="PROSITE" id="PS50850"/>
    </source>
</evidence>
<feature type="transmembrane region" description="Helical" evidence="6">
    <location>
        <begin position="338"/>
        <end position="360"/>
    </location>
</feature>
<comment type="subcellular location">
    <subcellularLocation>
        <location evidence="1">Cell membrane</location>
        <topology evidence="1">Multi-pass membrane protein</topology>
    </subcellularLocation>
</comment>
<feature type="transmembrane region" description="Helical" evidence="6">
    <location>
        <begin position="72"/>
        <end position="90"/>
    </location>
</feature>
<dbReference type="EMBL" id="CP016808">
    <property type="protein sequence ID" value="ANY68669.1"/>
    <property type="molecule type" value="Genomic_DNA"/>
</dbReference>
<evidence type="ECO:0000313" key="8">
    <source>
        <dbReference type="EMBL" id="ANY68669.1"/>
    </source>
</evidence>
<keyword evidence="5 6" id="KW-0472">Membrane</keyword>
<dbReference type="PROSITE" id="PS50850">
    <property type="entry name" value="MFS"/>
    <property type="match status" value="1"/>
</dbReference>
<dbReference type="InterPro" id="IPR011701">
    <property type="entry name" value="MFS"/>
</dbReference>
<dbReference type="PANTHER" id="PTHR23523:SF2">
    <property type="entry name" value="2-NITROIMIDAZOLE TRANSPORTER"/>
    <property type="match status" value="1"/>
</dbReference>
<feature type="transmembrane region" description="Helical" evidence="6">
    <location>
        <begin position="129"/>
        <end position="151"/>
    </location>
</feature>
<proteinExistence type="predicted"/>
<dbReference type="Gene3D" id="1.20.1250.20">
    <property type="entry name" value="MFS general substrate transporter like domains"/>
    <property type="match status" value="1"/>
</dbReference>
<reference evidence="8" key="1">
    <citation type="submission" date="2016-08" db="EMBL/GenBank/DDBJ databases">
        <title>Complete Genome Seqeunce of Paenibacillus sp. BIHB 4019 from tea rhizoplane.</title>
        <authorList>
            <person name="Thakur R."/>
            <person name="Swarnkar M.K."/>
            <person name="Gulati A."/>
        </authorList>
    </citation>
    <scope>NUCLEOTIDE SEQUENCE [LARGE SCALE GENOMIC DNA]</scope>
    <source>
        <strain evidence="8">BIHB4019</strain>
    </source>
</reference>
<feature type="transmembrane region" description="Helical" evidence="6">
    <location>
        <begin position="366"/>
        <end position="387"/>
    </location>
</feature>
<dbReference type="GO" id="GO:0022857">
    <property type="term" value="F:transmembrane transporter activity"/>
    <property type="evidence" value="ECO:0007669"/>
    <property type="project" value="InterPro"/>
</dbReference>
<protein>
    <submittedName>
        <fullName evidence="8">MFS transporter</fullName>
    </submittedName>
</protein>
<sequence length="401" mass="42365">MKKYFLLLAIFIAALNLRPIITSVAPLLRTMQNDLAMSGLTASLLTTLPVLCMGIFAPAATALRDRVGLERTIFIALFLITGATALRGIVSSVFILIVSALVGGIGISLAGPLLSGFIKKYFPTKPGIVSVYSASMTVGAAIASAFAIPLYNRSNHSLTLTLSCWAIFGVAALIVWSAFLGNRGSKGNEGNEGNKESQESLVRSSSKLPIRNKKAVMLTLFFGLMASVFYSVTAWISPIALNFGYSAASAAMLLTVFTIIQIPVSLTIPFLVARSGKRRFYLVLCSVSELIGIVMLLFHLPMLPAVILLGIGAGGLFPLALMLPIVETDTPEEAGAWSAMSQCGGYIIGAMGPLLIGAIYDRSGSFMAALFTLLAVIVVMIGVQVVITGGKGRVRQVCKST</sequence>
<feature type="domain" description="Major facilitator superfamily (MFS) profile" evidence="7">
    <location>
        <begin position="2"/>
        <end position="393"/>
    </location>
</feature>
<dbReference type="PANTHER" id="PTHR23523">
    <property type="match status" value="1"/>
</dbReference>
<dbReference type="InterPro" id="IPR020846">
    <property type="entry name" value="MFS_dom"/>
</dbReference>
<keyword evidence="4 6" id="KW-1133">Transmembrane helix</keyword>
<evidence type="ECO:0000256" key="1">
    <source>
        <dbReference type="ARBA" id="ARBA00004651"/>
    </source>
</evidence>
<keyword evidence="3 6" id="KW-0812">Transmembrane</keyword>
<gene>
    <name evidence="8" type="ORF">BBD42_21010</name>
</gene>
<dbReference type="RefSeq" id="WP_099519773.1">
    <property type="nucleotide sequence ID" value="NZ_CP016808.1"/>
</dbReference>
<feature type="transmembrane region" description="Helical" evidence="6">
    <location>
        <begin position="306"/>
        <end position="326"/>
    </location>
</feature>
<feature type="transmembrane region" description="Helical" evidence="6">
    <location>
        <begin position="96"/>
        <end position="117"/>
    </location>
</feature>
<evidence type="ECO:0000256" key="4">
    <source>
        <dbReference type="ARBA" id="ARBA00022989"/>
    </source>
</evidence>
<evidence type="ECO:0000256" key="3">
    <source>
        <dbReference type="ARBA" id="ARBA00022692"/>
    </source>
</evidence>
<dbReference type="InterPro" id="IPR036259">
    <property type="entry name" value="MFS_trans_sf"/>
</dbReference>
<evidence type="ECO:0000256" key="5">
    <source>
        <dbReference type="ARBA" id="ARBA00023136"/>
    </source>
</evidence>
<dbReference type="AlphaFoldDB" id="A0A1B2DLU0"/>
<dbReference type="InterPro" id="IPR052524">
    <property type="entry name" value="MFS_Cyanate_Porter"/>
</dbReference>
<feature type="transmembrane region" description="Helical" evidence="6">
    <location>
        <begin position="248"/>
        <end position="273"/>
    </location>
</feature>
<keyword evidence="2" id="KW-0813">Transport</keyword>
<accession>A0A1B2DLU0</accession>
<dbReference type="Pfam" id="PF07690">
    <property type="entry name" value="MFS_1"/>
    <property type="match status" value="1"/>
</dbReference>
<feature type="transmembrane region" description="Helical" evidence="6">
    <location>
        <begin position="215"/>
        <end position="236"/>
    </location>
</feature>